<dbReference type="Proteomes" id="UP000016843">
    <property type="component" value="Unassembled WGS sequence"/>
</dbReference>
<evidence type="ECO:0000256" key="1">
    <source>
        <dbReference type="ARBA" id="ARBA00010641"/>
    </source>
</evidence>
<dbReference type="InterPro" id="IPR036388">
    <property type="entry name" value="WH-like_DNA-bd_sf"/>
</dbReference>
<dbReference type="PANTHER" id="PTHR43133:SF45">
    <property type="entry name" value="RNA POLYMERASE ECF-TYPE SIGMA FACTOR"/>
    <property type="match status" value="1"/>
</dbReference>
<evidence type="ECO:0000313" key="8">
    <source>
        <dbReference type="Proteomes" id="UP000016843"/>
    </source>
</evidence>
<dbReference type="Gene3D" id="1.10.10.10">
    <property type="entry name" value="Winged helix-like DNA-binding domain superfamily/Winged helix DNA-binding domain"/>
    <property type="match status" value="1"/>
</dbReference>
<dbReference type="InterPro" id="IPR013249">
    <property type="entry name" value="RNA_pol_sigma70_r4_t2"/>
</dbReference>
<feature type="domain" description="RNA polymerase sigma factor 70 region 4 type 2" evidence="6">
    <location>
        <begin position="109"/>
        <end position="160"/>
    </location>
</feature>
<evidence type="ECO:0000256" key="3">
    <source>
        <dbReference type="ARBA" id="ARBA00023082"/>
    </source>
</evidence>
<evidence type="ECO:0000256" key="2">
    <source>
        <dbReference type="ARBA" id="ARBA00023015"/>
    </source>
</evidence>
<evidence type="ECO:0000313" key="7">
    <source>
        <dbReference type="EMBL" id="ERM80448.1"/>
    </source>
</evidence>
<dbReference type="GO" id="GO:0016987">
    <property type="term" value="F:sigma factor activity"/>
    <property type="evidence" value="ECO:0007669"/>
    <property type="project" value="UniProtKB-KW"/>
</dbReference>
<protein>
    <recommendedName>
        <fullName evidence="9">RNA polymerase sigma70 factor</fullName>
    </recommendedName>
</protein>
<dbReference type="PATRIC" id="fig|1123057.7.peg.4746"/>
<sequence length="172" mass="20000">MIYIFMDDKNAFIDIIKGNEGLIFKITTLYTNTADDRDDLYQEIVYQLWKSFSSFKEASKISTWMYRVALNTAIFHLKKSKRNVATIPMDLEILKLAEVRDSVEEEKIQKLYAHIQQLNLLEKGIVLLYLEGKNHEEIASVVGLSTSNVGTKLSRIREKLKTQIIKTKHTWN</sequence>
<dbReference type="InterPro" id="IPR013324">
    <property type="entry name" value="RNA_pol_sigma_r3/r4-like"/>
</dbReference>
<dbReference type="InterPro" id="IPR013325">
    <property type="entry name" value="RNA_pol_sigma_r2"/>
</dbReference>
<comment type="similarity">
    <text evidence="1">Belongs to the sigma-70 factor family. ECF subfamily.</text>
</comment>
<dbReference type="eggNOG" id="COG1595">
    <property type="taxonomic scope" value="Bacteria"/>
</dbReference>
<dbReference type="GO" id="GO:0003677">
    <property type="term" value="F:DNA binding"/>
    <property type="evidence" value="ECO:0007669"/>
    <property type="project" value="InterPro"/>
</dbReference>
<proteinExistence type="inferred from homology"/>
<dbReference type="SUPFAM" id="SSF88946">
    <property type="entry name" value="Sigma2 domain of RNA polymerase sigma factors"/>
    <property type="match status" value="1"/>
</dbReference>
<dbReference type="SUPFAM" id="SSF88659">
    <property type="entry name" value="Sigma3 and sigma4 domains of RNA polymerase sigma factors"/>
    <property type="match status" value="1"/>
</dbReference>
<evidence type="ECO:0008006" key="9">
    <source>
        <dbReference type="Google" id="ProtNLM"/>
    </source>
</evidence>
<dbReference type="Pfam" id="PF04542">
    <property type="entry name" value="Sigma70_r2"/>
    <property type="match status" value="1"/>
</dbReference>
<evidence type="ECO:0000256" key="4">
    <source>
        <dbReference type="ARBA" id="ARBA00023163"/>
    </source>
</evidence>
<evidence type="ECO:0000259" key="6">
    <source>
        <dbReference type="Pfam" id="PF08281"/>
    </source>
</evidence>
<accession>U5BRD1</accession>
<dbReference type="CDD" id="cd06171">
    <property type="entry name" value="Sigma70_r4"/>
    <property type="match status" value="1"/>
</dbReference>
<dbReference type="InterPro" id="IPR007627">
    <property type="entry name" value="RNA_pol_sigma70_r2"/>
</dbReference>
<dbReference type="Pfam" id="PF08281">
    <property type="entry name" value="Sigma70_r4_2"/>
    <property type="match status" value="1"/>
</dbReference>
<dbReference type="NCBIfam" id="TIGR02937">
    <property type="entry name" value="sigma70-ECF"/>
    <property type="match status" value="1"/>
</dbReference>
<evidence type="ECO:0000259" key="5">
    <source>
        <dbReference type="Pfam" id="PF04542"/>
    </source>
</evidence>
<dbReference type="InterPro" id="IPR039425">
    <property type="entry name" value="RNA_pol_sigma-70-like"/>
</dbReference>
<keyword evidence="4" id="KW-0804">Transcription</keyword>
<name>U5BRD1_9BACT</name>
<keyword evidence="2" id="KW-0805">Transcription regulation</keyword>
<dbReference type="EMBL" id="AWXR01000100">
    <property type="protein sequence ID" value="ERM80448.1"/>
    <property type="molecule type" value="Genomic_DNA"/>
</dbReference>
<dbReference type="PANTHER" id="PTHR43133">
    <property type="entry name" value="RNA POLYMERASE ECF-TYPE SIGMA FACTO"/>
    <property type="match status" value="1"/>
</dbReference>
<comment type="caution">
    <text evidence="7">The sequence shown here is derived from an EMBL/GenBank/DDBJ whole genome shotgun (WGS) entry which is preliminary data.</text>
</comment>
<dbReference type="GO" id="GO:0006352">
    <property type="term" value="P:DNA-templated transcription initiation"/>
    <property type="evidence" value="ECO:0007669"/>
    <property type="project" value="InterPro"/>
</dbReference>
<dbReference type="AlphaFoldDB" id="U5BRD1"/>
<reference evidence="7 8" key="1">
    <citation type="journal article" date="2013" name="Genome Announc.">
        <title>Draft Genome Sequence of the Psychrophilic and Alkaliphilic Rhodonellum psychrophilum Strain GCM71T.</title>
        <authorList>
            <person name="Hauptmann A.L."/>
            <person name="Glaring M.A."/>
            <person name="Hallin P.F."/>
            <person name="Prieme A."/>
            <person name="Stougaard P."/>
        </authorList>
    </citation>
    <scope>NUCLEOTIDE SEQUENCE [LARGE SCALE GENOMIC DNA]</scope>
    <source>
        <strain evidence="7 8">GCM71</strain>
    </source>
</reference>
<gene>
    <name evidence="7" type="ORF">P872_21805</name>
</gene>
<feature type="domain" description="RNA polymerase sigma-70 region 2" evidence="5">
    <location>
        <begin position="17"/>
        <end position="82"/>
    </location>
</feature>
<dbReference type="Gene3D" id="1.10.1740.10">
    <property type="match status" value="1"/>
</dbReference>
<dbReference type="InterPro" id="IPR014284">
    <property type="entry name" value="RNA_pol_sigma-70_dom"/>
</dbReference>
<keyword evidence="3" id="KW-0731">Sigma factor</keyword>
<keyword evidence="8" id="KW-1185">Reference proteome</keyword>
<organism evidence="7 8">
    <name type="scientific">Rhodonellum psychrophilum GCM71 = DSM 17998</name>
    <dbReference type="NCBI Taxonomy" id="1123057"/>
    <lineage>
        <taxon>Bacteria</taxon>
        <taxon>Pseudomonadati</taxon>
        <taxon>Bacteroidota</taxon>
        <taxon>Cytophagia</taxon>
        <taxon>Cytophagales</taxon>
        <taxon>Cytophagaceae</taxon>
        <taxon>Rhodonellum</taxon>
    </lineage>
</organism>